<protein>
    <submittedName>
        <fullName evidence="1">ABC transport system ATP-binding protein</fullName>
    </submittedName>
</protein>
<keyword evidence="1" id="KW-0547">Nucleotide-binding</keyword>
<proteinExistence type="predicted"/>
<keyword evidence="2" id="KW-1185">Reference proteome</keyword>
<name>A0AC61PN62_9FIRM</name>
<evidence type="ECO:0000313" key="1">
    <source>
        <dbReference type="EMBL" id="SMC74075.1"/>
    </source>
</evidence>
<dbReference type="EMBL" id="FWXZ01000004">
    <property type="protein sequence ID" value="SMC74075.1"/>
    <property type="molecule type" value="Genomic_DNA"/>
</dbReference>
<reference evidence="1" key="1">
    <citation type="submission" date="2017-04" db="EMBL/GenBank/DDBJ databases">
        <authorList>
            <person name="Varghese N."/>
            <person name="Submissions S."/>
        </authorList>
    </citation>
    <scope>NUCLEOTIDE SEQUENCE</scope>
    <source>
        <strain evidence="1">WTE2008</strain>
    </source>
</reference>
<organism evidence="1 2">
    <name type="scientific">Aristaeella lactis</name>
    <dbReference type="NCBI Taxonomy" id="3046383"/>
    <lineage>
        <taxon>Bacteria</taxon>
        <taxon>Bacillati</taxon>
        <taxon>Bacillota</taxon>
        <taxon>Clostridia</taxon>
        <taxon>Eubacteriales</taxon>
        <taxon>Aristaeellaceae</taxon>
        <taxon>Aristaeella</taxon>
    </lineage>
</organism>
<gene>
    <name evidence="1" type="ORF">SAMN06297397_2305</name>
</gene>
<evidence type="ECO:0000313" key="2">
    <source>
        <dbReference type="Proteomes" id="UP000192328"/>
    </source>
</evidence>
<keyword evidence="1" id="KW-0067">ATP-binding</keyword>
<sequence length="232" mass="25860">MAGEVFFRMREIDKIYPLEGENVHALKKVSLTVEEGDYLSVLGPSGSGKTTLMNIIGCLDTPTSGEYTLRGREVEELDERELAELRNREIGFIFQNSQLLPRLTARKNVELPLIYAGVRPKERRERAEAMLERVGLKDRMDHLPNQLSGGQQQRVAIARAMVGNPSILLADEPTGALDQKTGAQIMQLFRELNEEKRTVIMITHDLKIASNARRVVHIIDGELSDGGGVVNA</sequence>
<comment type="caution">
    <text evidence="1">The sequence shown here is derived from an EMBL/GenBank/DDBJ whole genome shotgun (WGS) entry which is preliminary data.</text>
</comment>
<dbReference type="Proteomes" id="UP000192328">
    <property type="component" value="Unassembled WGS sequence"/>
</dbReference>
<accession>A0AC61PN62</accession>